<protein>
    <submittedName>
        <fullName evidence="2">Uncharacterized protein</fullName>
    </submittedName>
</protein>
<feature type="transmembrane region" description="Helical" evidence="1">
    <location>
        <begin position="20"/>
        <end position="41"/>
    </location>
</feature>
<dbReference type="EMBL" id="QTKX01000003">
    <property type="protein sequence ID" value="MBS8266817.1"/>
    <property type="molecule type" value="Genomic_DNA"/>
</dbReference>
<evidence type="ECO:0000313" key="3">
    <source>
        <dbReference type="Proteomes" id="UP000761411"/>
    </source>
</evidence>
<evidence type="ECO:0000256" key="1">
    <source>
        <dbReference type="SAM" id="Phobius"/>
    </source>
</evidence>
<keyword evidence="1" id="KW-1133">Transmembrane helix</keyword>
<organism evidence="2 3">
    <name type="scientific">Mesobacillus boroniphilus</name>
    <dbReference type="NCBI Taxonomy" id="308892"/>
    <lineage>
        <taxon>Bacteria</taxon>
        <taxon>Bacillati</taxon>
        <taxon>Bacillota</taxon>
        <taxon>Bacilli</taxon>
        <taxon>Bacillales</taxon>
        <taxon>Bacillaceae</taxon>
        <taxon>Mesobacillus</taxon>
    </lineage>
</organism>
<reference evidence="2 3" key="1">
    <citation type="journal article" date="2021" name="Microorganisms">
        <title>Bacterial Dimethylsulfoniopropionate Biosynthesis in the East China Sea.</title>
        <authorList>
            <person name="Liu J."/>
            <person name="Zhang Y."/>
            <person name="Liu J."/>
            <person name="Zhong H."/>
            <person name="Williams B.T."/>
            <person name="Zheng Y."/>
            <person name="Curson A.R.J."/>
            <person name="Sun C."/>
            <person name="Sun H."/>
            <person name="Song D."/>
            <person name="Wagner Mackenzie B."/>
            <person name="Bermejo Martinez A."/>
            <person name="Todd J.D."/>
            <person name="Zhang X.H."/>
        </authorList>
    </citation>
    <scope>NUCLEOTIDE SEQUENCE [LARGE SCALE GENOMIC DNA]</scope>
    <source>
        <strain evidence="2 3">ESS08</strain>
    </source>
</reference>
<name>A0A944CQ20_9BACI</name>
<keyword evidence="3" id="KW-1185">Reference proteome</keyword>
<keyword evidence="1" id="KW-0472">Membrane</keyword>
<dbReference type="Proteomes" id="UP000761411">
    <property type="component" value="Unassembled WGS sequence"/>
</dbReference>
<comment type="caution">
    <text evidence="2">The sequence shown here is derived from an EMBL/GenBank/DDBJ whole genome shotgun (WGS) entry which is preliminary data.</text>
</comment>
<keyword evidence="1" id="KW-0812">Transmembrane</keyword>
<sequence length="64" mass="7774">MKFTFFVKLTAFIDEVQLLLAMFTILLAKFTTLLAIFNFYWKFLHFIGELEKITCFFQFARRYS</sequence>
<gene>
    <name evidence="2" type="ORF">DYI25_20545</name>
</gene>
<proteinExistence type="predicted"/>
<dbReference type="AlphaFoldDB" id="A0A944CQ20"/>
<accession>A0A944CQ20</accession>
<evidence type="ECO:0000313" key="2">
    <source>
        <dbReference type="EMBL" id="MBS8266817.1"/>
    </source>
</evidence>